<dbReference type="InterPro" id="IPR001590">
    <property type="entry name" value="Peptidase_M12B"/>
</dbReference>
<feature type="region of interest" description="Disordered" evidence="9">
    <location>
        <begin position="136"/>
        <end position="163"/>
    </location>
</feature>
<dbReference type="PANTHER" id="PTHR11905">
    <property type="entry name" value="ADAM A DISINTEGRIN AND METALLOPROTEASE DOMAIN"/>
    <property type="match status" value="1"/>
</dbReference>
<reference evidence="12" key="1">
    <citation type="submission" date="2025-08" db="UniProtKB">
        <authorList>
            <consortium name="RefSeq"/>
        </authorList>
    </citation>
    <scope>IDENTIFICATION</scope>
</reference>
<dbReference type="InterPro" id="IPR024079">
    <property type="entry name" value="MetalloPept_cat_dom_sf"/>
</dbReference>
<dbReference type="RefSeq" id="XP_055900129.1">
    <property type="nucleotide sequence ID" value="XM_056044154.1"/>
</dbReference>
<dbReference type="OMA" id="FPHENQL"/>
<dbReference type="PANTHER" id="PTHR11905:SF249">
    <property type="entry name" value="SOL NARAE, ISOFORM C"/>
    <property type="match status" value="1"/>
</dbReference>
<name>A0A9W3BKP3_BIOGL</name>
<evidence type="ECO:0000313" key="11">
    <source>
        <dbReference type="Proteomes" id="UP001165740"/>
    </source>
</evidence>
<proteinExistence type="predicted"/>
<comment type="caution">
    <text evidence="8">Lacks conserved residue(s) required for the propagation of feature annotation.</text>
</comment>
<dbReference type="Gene3D" id="3.40.1620.60">
    <property type="match status" value="1"/>
</dbReference>
<dbReference type="InterPro" id="IPR041645">
    <property type="entry name" value="ADAMTS_CR_2"/>
</dbReference>
<dbReference type="GO" id="GO:0006509">
    <property type="term" value="P:membrane protein ectodomain proteolysis"/>
    <property type="evidence" value="ECO:0007669"/>
    <property type="project" value="TreeGrafter"/>
</dbReference>
<dbReference type="Proteomes" id="UP001165740">
    <property type="component" value="Chromosome 10"/>
</dbReference>
<keyword evidence="5 12" id="KW-0482">Metalloprotease</keyword>
<dbReference type="OrthoDB" id="6134861at2759"/>
<evidence type="ECO:0000313" key="12">
    <source>
        <dbReference type="RefSeq" id="XP_055900129.1"/>
    </source>
</evidence>
<evidence type="ECO:0000256" key="8">
    <source>
        <dbReference type="PROSITE-ProRule" id="PRU00276"/>
    </source>
</evidence>
<evidence type="ECO:0000256" key="9">
    <source>
        <dbReference type="SAM" id="MobiDB-lite"/>
    </source>
</evidence>
<evidence type="ECO:0000256" key="3">
    <source>
        <dbReference type="ARBA" id="ARBA00022801"/>
    </source>
</evidence>
<evidence type="ECO:0000256" key="4">
    <source>
        <dbReference type="ARBA" id="ARBA00022833"/>
    </source>
</evidence>
<dbReference type="AlphaFoldDB" id="A0A9W3BKP3"/>
<dbReference type="GO" id="GO:0046872">
    <property type="term" value="F:metal ion binding"/>
    <property type="evidence" value="ECO:0007669"/>
    <property type="project" value="UniProtKB-KW"/>
</dbReference>
<dbReference type="PROSITE" id="PS50215">
    <property type="entry name" value="ADAM_MEPRO"/>
    <property type="match status" value="1"/>
</dbReference>
<dbReference type="GeneID" id="106052334"/>
<evidence type="ECO:0000256" key="1">
    <source>
        <dbReference type="ARBA" id="ARBA00022670"/>
    </source>
</evidence>
<keyword evidence="2 8" id="KW-0479">Metal-binding</keyword>
<feature type="binding site" evidence="8">
    <location>
        <position position="382"/>
    </location>
    <ligand>
        <name>Zn(2+)</name>
        <dbReference type="ChEBI" id="CHEBI:29105"/>
        <note>catalytic</note>
    </ligand>
</feature>
<feature type="domain" description="Peptidase M12B" evidence="10">
    <location>
        <begin position="212"/>
        <end position="438"/>
    </location>
</feature>
<evidence type="ECO:0000259" key="10">
    <source>
        <dbReference type="PROSITE" id="PS50215"/>
    </source>
</evidence>
<dbReference type="GO" id="GO:0004222">
    <property type="term" value="F:metalloendopeptidase activity"/>
    <property type="evidence" value="ECO:0007669"/>
    <property type="project" value="InterPro"/>
</dbReference>
<dbReference type="Pfam" id="PF17771">
    <property type="entry name" value="ADAMTS_CR_2"/>
    <property type="match status" value="1"/>
</dbReference>
<feature type="active site" evidence="8">
    <location>
        <position position="383"/>
    </location>
</feature>
<sequence>MSLGWLRDSYKIICIFLTVLDVVLSVSVRLNISASDLTDQGLPSGINVTINAGINSSTELQLSRVDHINSNVPVYTLDTGDDGVQIERQNLSHNQDFAFYHDVQLDAIFQFIRQNSTERQKDEFIIKRGEFQRGDARYSIQPRARSKRDASSTDDQSEQSYDLQPVVIKPAKHADHVEPPPELRSPLDAEFLKKFQGGAQGNRRRRQSLSTYYIDITAFLDYTAYSRFLAEASYDADVAMQKIQEYFSFIFAGVDLIYQNFESNSFKLRVSLTKIVVFKNDRTLPLVYTRSCSFYTWGCTYTRYVDTERVLTNFSQLLNTSEGRTLAFPYDHSMLFIGSDMWAGSVDILGLAWIKTICSTNGQSVSAIEEMGDYSSIITAAHELGHSLSAQHDGYGNICSYQDRYLMASSDSYPTQSTRQHPWRFSNCTVDYVVSYLSYLADTQTGATCLSNTLPVLNEFPDVSQRLLGQEIPIEKQCELTFGQYSYVCPNTTQSEICSELYCYSLNYGCRLFQAALSGTSCGCGKICKQGQCVETLTSTDKYCNYIDIWKNCTSADCSNTVQKVYCARACRQIFTSTTSTTECADDPYFTYNSLRCPSAMLNPTNLCYEPEVQTGCCRSCFMRLRNVKGCEYGDRDRGKCSNINTCQGNKYDCCHTCSGVKVVTHALAAIVLNLVMALLLT</sequence>
<keyword evidence="1" id="KW-0645">Protease</keyword>
<evidence type="ECO:0000256" key="2">
    <source>
        <dbReference type="ARBA" id="ARBA00022723"/>
    </source>
</evidence>
<evidence type="ECO:0000256" key="6">
    <source>
        <dbReference type="ARBA" id="ARBA00023157"/>
    </source>
</evidence>
<gene>
    <name evidence="12" type="primary">LOC106052334</name>
</gene>
<keyword evidence="6" id="KW-1015">Disulfide bond</keyword>
<evidence type="ECO:0000256" key="5">
    <source>
        <dbReference type="ARBA" id="ARBA00023049"/>
    </source>
</evidence>
<dbReference type="Gene3D" id="3.40.390.10">
    <property type="entry name" value="Collagenase (Catalytic Domain)"/>
    <property type="match status" value="1"/>
</dbReference>
<keyword evidence="11" id="KW-1185">Reference proteome</keyword>
<dbReference type="Pfam" id="PF13688">
    <property type="entry name" value="Reprolysin_5"/>
    <property type="match status" value="1"/>
</dbReference>
<protein>
    <submittedName>
        <fullName evidence="12">A disintegrin and metalloproteinase with thrombospondin motifs like isoform X1</fullName>
    </submittedName>
</protein>
<dbReference type="SUPFAM" id="SSF55486">
    <property type="entry name" value="Metalloproteases ('zincins'), catalytic domain"/>
    <property type="match status" value="1"/>
</dbReference>
<feature type="binding site" evidence="8">
    <location>
        <position position="386"/>
    </location>
    <ligand>
        <name>Zn(2+)</name>
        <dbReference type="ChEBI" id="CHEBI:29105"/>
        <note>catalytic</note>
    </ligand>
</feature>
<keyword evidence="4 8" id="KW-0862">Zinc</keyword>
<feature type="binding site" evidence="8">
    <location>
        <position position="392"/>
    </location>
    <ligand>
        <name>Zn(2+)</name>
        <dbReference type="ChEBI" id="CHEBI:29105"/>
        <note>catalytic</note>
    </ligand>
</feature>
<keyword evidence="3" id="KW-0378">Hydrolase</keyword>
<keyword evidence="7" id="KW-0325">Glycoprotein</keyword>
<evidence type="ECO:0000256" key="7">
    <source>
        <dbReference type="ARBA" id="ARBA00023180"/>
    </source>
</evidence>
<accession>A0A9W3BKP3</accession>
<organism evidence="11 12">
    <name type="scientific">Biomphalaria glabrata</name>
    <name type="common">Bloodfluke planorb</name>
    <name type="synonym">Freshwater snail</name>
    <dbReference type="NCBI Taxonomy" id="6526"/>
    <lineage>
        <taxon>Eukaryota</taxon>
        <taxon>Metazoa</taxon>
        <taxon>Spiralia</taxon>
        <taxon>Lophotrochozoa</taxon>
        <taxon>Mollusca</taxon>
        <taxon>Gastropoda</taxon>
        <taxon>Heterobranchia</taxon>
        <taxon>Euthyneura</taxon>
        <taxon>Panpulmonata</taxon>
        <taxon>Hygrophila</taxon>
        <taxon>Lymnaeoidea</taxon>
        <taxon>Planorbidae</taxon>
        <taxon>Biomphalaria</taxon>
    </lineage>
</organism>